<accession>A0A7Y9I334</accession>
<dbReference type="AlphaFoldDB" id="A0A7Y9I334"/>
<keyword evidence="10" id="KW-1185">Reference proteome</keyword>
<evidence type="ECO:0000259" key="8">
    <source>
        <dbReference type="SMART" id="SM00458"/>
    </source>
</evidence>
<protein>
    <submittedName>
        <fullName evidence="9">GH43 family beta-xylosidase</fullName>
    </submittedName>
</protein>
<dbReference type="PANTHER" id="PTHR43817:SF1">
    <property type="entry name" value="HYDROLASE, FAMILY 43, PUTATIVE (AFU_ORTHOLOGUE AFUA_3G01660)-RELATED"/>
    <property type="match status" value="1"/>
</dbReference>
<dbReference type="SUPFAM" id="SSF75005">
    <property type="entry name" value="Arabinanase/levansucrase/invertase"/>
    <property type="match status" value="1"/>
</dbReference>
<evidence type="ECO:0000256" key="7">
    <source>
        <dbReference type="RuleBase" id="RU361187"/>
    </source>
</evidence>
<dbReference type="Pfam" id="PF14200">
    <property type="entry name" value="RicinB_lectin_2"/>
    <property type="match status" value="1"/>
</dbReference>
<reference evidence="9 10" key="1">
    <citation type="submission" date="2020-07" db="EMBL/GenBank/DDBJ databases">
        <title>Sequencing the genomes of 1000 actinobacteria strains.</title>
        <authorList>
            <person name="Klenk H.-P."/>
        </authorList>
    </citation>
    <scope>NUCLEOTIDE SEQUENCE [LARGE SCALE GENOMIC DNA]</scope>
    <source>
        <strain evidence="9 10">DSM 22083</strain>
    </source>
</reference>
<dbReference type="Proteomes" id="UP000569914">
    <property type="component" value="Unassembled WGS sequence"/>
</dbReference>
<dbReference type="InterPro" id="IPR023296">
    <property type="entry name" value="Glyco_hydro_beta-prop_sf"/>
</dbReference>
<evidence type="ECO:0000256" key="4">
    <source>
        <dbReference type="ARBA" id="ARBA00023295"/>
    </source>
</evidence>
<dbReference type="PROSITE" id="PS50231">
    <property type="entry name" value="RICIN_B_LECTIN"/>
    <property type="match status" value="1"/>
</dbReference>
<evidence type="ECO:0000313" key="9">
    <source>
        <dbReference type="EMBL" id="NYE69145.1"/>
    </source>
</evidence>
<feature type="active site" description="Proton donor" evidence="5">
    <location>
        <position position="225"/>
    </location>
</feature>
<dbReference type="CDD" id="cd18820">
    <property type="entry name" value="GH43_LbAraf43-like"/>
    <property type="match status" value="1"/>
</dbReference>
<comment type="similarity">
    <text evidence="1 7">Belongs to the glycosyl hydrolase 43 family.</text>
</comment>
<name>A0A7Y9I334_9ACTN</name>
<dbReference type="PANTHER" id="PTHR43817">
    <property type="entry name" value="GLYCOSYL HYDROLASE"/>
    <property type="match status" value="1"/>
</dbReference>
<feature type="domain" description="Ricin B lectin" evidence="8">
    <location>
        <begin position="364"/>
        <end position="504"/>
    </location>
</feature>
<keyword evidence="3 7" id="KW-0378">Hydrolase</keyword>
<dbReference type="RefSeq" id="WP_179747909.1">
    <property type="nucleotide sequence ID" value="NZ_JACCBU010000001.1"/>
</dbReference>
<dbReference type="InterPro" id="IPR000772">
    <property type="entry name" value="Ricin_B_lectin"/>
</dbReference>
<evidence type="ECO:0000313" key="10">
    <source>
        <dbReference type="Proteomes" id="UP000569914"/>
    </source>
</evidence>
<evidence type="ECO:0000256" key="5">
    <source>
        <dbReference type="PIRSR" id="PIRSR606710-1"/>
    </source>
</evidence>
<dbReference type="GO" id="GO:0005975">
    <property type="term" value="P:carbohydrate metabolic process"/>
    <property type="evidence" value="ECO:0007669"/>
    <property type="project" value="InterPro"/>
</dbReference>
<comment type="caution">
    <text evidence="9">The sequence shown here is derived from an EMBL/GenBank/DDBJ whole genome shotgun (WGS) entry which is preliminary data.</text>
</comment>
<keyword evidence="4 7" id="KW-0326">Glycosidase</keyword>
<evidence type="ECO:0000256" key="3">
    <source>
        <dbReference type="ARBA" id="ARBA00022801"/>
    </source>
</evidence>
<sequence>MRATSWSGRNPILLLALLFPVLVALGLWAAPVQADAEPAAAPAQTVRNPLREGVADPWLFTHHGSYYLTYTTVDRIVLVKAKSVAELATAPATTIWQDSSPERCCHIWAPELHFLNGRFYVYYTAQDSSSDLSKHRMYVLESRGSDPMGSYTFKAKLATQNDFSIDGTVLTMPNGRLYQVWSGHLNGSPQSLFISQMKNPWTLVGPTTLLSEPTYDWEKHGLVNEGAVALRRGGRTFLFFSASQCATPDYAVGTLEFTGGNVLDRRSWQKSTSPVFQRNDANWVFGPGHNSFFTSPDGKEVWNAYHAVTSSSGAPYGSCGGDRSLRIDKVSFTEDGTPKLGVPSASWQNVALPSGDPGVAPVPDGTYRIAPKNIPAGALDVLDCSTADGADVSVWNDVGSACQRWQLSYLNDGTGTYKIINADTGKALHVEGCSPDLNVNVVQSGYTGADCQRWYVDRLPGDHVRITSKIGGRSLDVAGCSNTPRADVRVWNYWQGDCQKWKLNPV</sequence>
<feature type="active site" description="Proton acceptor" evidence="5">
    <location>
        <position position="56"/>
    </location>
</feature>
<dbReference type="Pfam" id="PF04616">
    <property type="entry name" value="Glyco_hydro_43"/>
    <property type="match status" value="1"/>
</dbReference>
<dbReference type="SMART" id="SM00458">
    <property type="entry name" value="RICIN"/>
    <property type="match status" value="1"/>
</dbReference>
<dbReference type="SUPFAM" id="SSF50370">
    <property type="entry name" value="Ricin B-like lectins"/>
    <property type="match status" value="1"/>
</dbReference>
<dbReference type="InterPro" id="IPR035992">
    <property type="entry name" value="Ricin_B-like_lectins"/>
</dbReference>
<proteinExistence type="inferred from homology"/>
<dbReference type="InterPro" id="IPR006710">
    <property type="entry name" value="Glyco_hydro_43"/>
</dbReference>
<dbReference type="Gene3D" id="2.80.10.50">
    <property type="match status" value="2"/>
</dbReference>
<keyword evidence="2" id="KW-0732">Signal</keyword>
<organism evidence="9 10">
    <name type="scientific">Microlunatus parietis</name>
    <dbReference type="NCBI Taxonomy" id="682979"/>
    <lineage>
        <taxon>Bacteria</taxon>
        <taxon>Bacillati</taxon>
        <taxon>Actinomycetota</taxon>
        <taxon>Actinomycetes</taxon>
        <taxon>Propionibacteriales</taxon>
        <taxon>Propionibacteriaceae</taxon>
        <taxon>Microlunatus</taxon>
    </lineage>
</organism>
<evidence type="ECO:0000256" key="1">
    <source>
        <dbReference type="ARBA" id="ARBA00009865"/>
    </source>
</evidence>
<dbReference type="GO" id="GO:0004553">
    <property type="term" value="F:hydrolase activity, hydrolyzing O-glycosyl compounds"/>
    <property type="evidence" value="ECO:0007669"/>
    <property type="project" value="InterPro"/>
</dbReference>
<evidence type="ECO:0000256" key="6">
    <source>
        <dbReference type="PIRSR" id="PIRSR606710-2"/>
    </source>
</evidence>
<dbReference type="CDD" id="cd00161">
    <property type="entry name" value="beta-trefoil_Ricin-like"/>
    <property type="match status" value="1"/>
</dbReference>
<evidence type="ECO:0000256" key="2">
    <source>
        <dbReference type="ARBA" id="ARBA00022729"/>
    </source>
</evidence>
<gene>
    <name evidence="9" type="ORF">BKA15_000474</name>
</gene>
<feature type="site" description="Important for catalytic activity, responsible for pKa modulation of the active site Glu and correct orientation of both the proton donor and substrate" evidence="6">
    <location>
        <position position="166"/>
    </location>
</feature>
<dbReference type="Gene3D" id="2.115.10.20">
    <property type="entry name" value="Glycosyl hydrolase domain, family 43"/>
    <property type="match status" value="1"/>
</dbReference>
<dbReference type="EMBL" id="JACCBU010000001">
    <property type="protein sequence ID" value="NYE69145.1"/>
    <property type="molecule type" value="Genomic_DNA"/>
</dbReference>